<proteinExistence type="predicted"/>
<dbReference type="RefSeq" id="WP_153467048.1">
    <property type="nucleotide sequence ID" value="NZ_WBOF01000002.1"/>
</dbReference>
<dbReference type="InterPro" id="IPR024473">
    <property type="entry name" value="Transposases_IS4_N"/>
</dbReference>
<comment type="caution">
    <text evidence="3">The sequence shown here is derived from an EMBL/GenBank/DDBJ whole genome shotgun (WGS) entry which is preliminary data.</text>
</comment>
<organism evidence="3 4">
    <name type="scientific">Streptomyces kaniharaensis</name>
    <dbReference type="NCBI Taxonomy" id="212423"/>
    <lineage>
        <taxon>Bacteria</taxon>
        <taxon>Bacillati</taxon>
        <taxon>Actinomycetota</taxon>
        <taxon>Actinomycetes</taxon>
        <taxon>Kitasatosporales</taxon>
        <taxon>Streptomycetaceae</taxon>
        <taxon>Streptomyces</taxon>
    </lineage>
</organism>
<keyword evidence="1" id="KW-0472">Membrane</keyword>
<name>A0A6N7L0X2_9ACTN</name>
<sequence length="52" mass="5750">MVAESGQAEQRSRLLPARSVVCFVLAMYLFFGQGYEEVARLLGEEIGAGRRS</sequence>
<evidence type="ECO:0000313" key="4">
    <source>
        <dbReference type="Proteomes" id="UP000450000"/>
    </source>
</evidence>
<dbReference type="Proteomes" id="UP000450000">
    <property type="component" value="Unassembled WGS sequence"/>
</dbReference>
<evidence type="ECO:0000259" key="2">
    <source>
        <dbReference type="Pfam" id="PF13006"/>
    </source>
</evidence>
<feature type="domain" description="Transposase IS4 N-terminal" evidence="2">
    <location>
        <begin position="2"/>
        <end position="43"/>
    </location>
</feature>
<gene>
    <name evidence="3" type="ORF">F7Q99_29965</name>
</gene>
<keyword evidence="1" id="KW-0812">Transmembrane</keyword>
<reference evidence="3 4" key="1">
    <citation type="submission" date="2019-09" db="EMBL/GenBank/DDBJ databases">
        <title>Genome Sequences of Streptomyces kaniharaensis ATCC 21070.</title>
        <authorList>
            <person name="Zhu W."/>
            <person name="De Crecy-Lagard V."/>
            <person name="Richards N.G."/>
        </authorList>
    </citation>
    <scope>NUCLEOTIDE SEQUENCE [LARGE SCALE GENOMIC DNA]</scope>
    <source>
        <strain evidence="3 4">SF-557</strain>
    </source>
</reference>
<dbReference type="EMBL" id="WBOF01000002">
    <property type="protein sequence ID" value="MQS16327.1"/>
    <property type="molecule type" value="Genomic_DNA"/>
</dbReference>
<keyword evidence="1" id="KW-1133">Transmembrane helix</keyword>
<protein>
    <recommendedName>
        <fullName evidence="2">Transposase IS4 N-terminal domain-containing protein</fullName>
    </recommendedName>
</protein>
<dbReference type="Pfam" id="PF13006">
    <property type="entry name" value="Nterm_IS4"/>
    <property type="match status" value="1"/>
</dbReference>
<accession>A0A6N7L0X2</accession>
<evidence type="ECO:0000313" key="3">
    <source>
        <dbReference type="EMBL" id="MQS16327.1"/>
    </source>
</evidence>
<dbReference type="OrthoDB" id="477305at2"/>
<feature type="transmembrane region" description="Helical" evidence="1">
    <location>
        <begin position="12"/>
        <end position="31"/>
    </location>
</feature>
<dbReference type="AlphaFoldDB" id="A0A6N7L0X2"/>
<keyword evidence="4" id="KW-1185">Reference proteome</keyword>
<evidence type="ECO:0000256" key="1">
    <source>
        <dbReference type="SAM" id="Phobius"/>
    </source>
</evidence>